<keyword evidence="3" id="KW-1185">Reference proteome</keyword>
<evidence type="ECO:0000313" key="2">
    <source>
        <dbReference type="EMBL" id="MET3729282.1"/>
    </source>
</evidence>
<organism evidence="2 3">
    <name type="scientific">Fictibacillus halophilus</name>
    <dbReference type="NCBI Taxonomy" id="1610490"/>
    <lineage>
        <taxon>Bacteria</taxon>
        <taxon>Bacillati</taxon>
        <taxon>Bacillota</taxon>
        <taxon>Bacilli</taxon>
        <taxon>Bacillales</taxon>
        <taxon>Fictibacillaceae</taxon>
        <taxon>Fictibacillus</taxon>
    </lineage>
</organism>
<comment type="caution">
    <text evidence="2">The sequence shown here is derived from an EMBL/GenBank/DDBJ whole genome shotgun (WGS) entry which is preliminary data.</text>
</comment>
<gene>
    <name evidence="2" type="ORF">ABID52_002863</name>
</gene>
<dbReference type="Proteomes" id="UP001549097">
    <property type="component" value="Unassembled WGS sequence"/>
</dbReference>
<feature type="transmembrane region" description="Helical" evidence="1">
    <location>
        <begin position="39"/>
        <end position="58"/>
    </location>
</feature>
<sequence length="62" mass="7147">MKFMRVINKSVLLVLIILTGLYCLVNIIFDLSFNPSIKLATNIIEAVFFLFSLIYVCVDFKK</sequence>
<keyword evidence="1" id="KW-0812">Transmembrane</keyword>
<name>A0ABV2LL36_9BACL</name>
<dbReference type="EMBL" id="JBEPMP010000001">
    <property type="protein sequence ID" value="MET3729282.1"/>
    <property type="molecule type" value="Genomic_DNA"/>
</dbReference>
<proteinExistence type="predicted"/>
<evidence type="ECO:0000313" key="3">
    <source>
        <dbReference type="Proteomes" id="UP001549097"/>
    </source>
</evidence>
<keyword evidence="1" id="KW-0472">Membrane</keyword>
<keyword evidence="1" id="KW-1133">Transmembrane helix</keyword>
<reference evidence="2 3" key="1">
    <citation type="submission" date="2024-06" db="EMBL/GenBank/DDBJ databases">
        <title>Genomic Encyclopedia of Type Strains, Phase IV (KMG-IV): sequencing the most valuable type-strain genomes for metagenomic binning, comparative biology and taxonomic classification.</title>
        <authorList>
            <person name="Goeker M."/>
        </authorList>
    </citation>
    <scope>NUCLEOTIDE SEQUENCE [LARGE SCALE GENOMIC DNA]</scope>
    <source>
        <strain evidence="2 3">DSM 100124</strain>
    </source>
</reference>
<feature type="transmembrane region" description="Helical" evidence="1">
    <location>
        <begin position="12"/>
        <end position="33"/>
    </location>
</feature>
<protein>
    <submittedName>
        <fullName evidence="2">Uncharacterized protein</fullName>
    </submittedName>
</protein>
<accession>A0ABV2LL36</accession>
<evidence type="ECO:0000256" key="1">
    <source>
        <dbReference type="SAM" id="Phobius"/>
    </source>
</evidence>